<sequence length="182" mass="20360">MTPSARSPLPLLLLLLLCRRAAPHLHGHRALPRRLGLAKLACPCHPSPLRASGCSLAPRRSSSSASDPASRPRASLHPNSFPTNGSSMVTSPPSTNDPRTSQERLQPLRTRTAKSISEDFTKYPDARCLNAYRQPHGRQVPLRTVYDYCRRSPRTQLLPQRFVYDYRRLGFDKTPSTTTFAM</sequence>
<name>M7ZGW8_TRIUA</name>
<reference evidence="3" key="1">
    <citation type="journal article" date="2013" name="Nature">
        <title>Draft genome of the wheat A-genome progenitor Triticum urartu.</title>
        <authorList>
            <person name="Ling H.Q."/>
            <person name="Zhao S."/>
            <person name="Liu D."/>
            <person name="Wang J."/>
            <person name="Sun H."/>
            <person name="Zhang C."/>
            <person name="Fan H."/>
            <person name="Li D."/>
            <person name="Dong L."/>
            <person name="Tao Y."/>
            <person name="Gao C."/>
            <person name="Wu H."/>
            <person name="Li Y."/>
            <person name="Cui Y."/>
            <person name="Guo X."/>
            <person name="Zheng S."/>
            <person name="Wang B."/>
            <person name="Yu K."/>
            <person name="Liang Q."/>
            <person name="Yang W."/>
            <person name="Lou X."/>
            <person name="Chen J."/>
            <person name="Feng M."/>
            <person name="Jian J."/>
            <person name="Zhang X."/>
            <person name="Luo G."/>
            <person name="Jiang Y."/>
            <person name="Liu J."/>
            <person name="Wang Z."/>
            <person name="Sha Y."/>
            <person name="Zhang B."/>
            <person name="Wu H."/>
            <person name="Tang D."/>
            <person name="Shen Q."/>
            <person name="Xue P."/>
            <person name="Zou S."/>
            <person name="Wang X."/>
            <person name="Liu X."/>
            <person name="Wang F."/>
            <person name="Yang Y."/>
            <person name="An X."/>
            <person name="Dong Z."/>
            <person name="Zhang K."/>
            <person name="Zhang X."/>
            <person name="Luo M.C."/>
            <person name="Dvorak J."/>
            <person name="Tong Y."/>
            <person name="Wang J."/>
            <person name="Yang H."/>
            <person name="Li Z."/>
            <person name="Wang D."/>
            <person name="Zhang A."/>
            <person name="Wang J."/>
        </authorList>
    </citation>
    <scope>NUCLEOTIDE SEQUENCE</scope>
</reference>
<proteinExistence type="predicted"/>
<feature type="compositionally biased region" description="Low complexity" evidence="1">
    <location>
        <begin position="55"/>
        <end position="75"/>
    </location>
</feature>
<organism evidence="3">
    <name type="scientific">Triticum urartu</name>
    <name type="common">Red wild einkorn</name>
    <name type="synonym">Crithodium urartu</name>
    <dbReference type="NCBI Taxonomy" id="4572"/>
    <lineage>
        <taxon>Eukaryota</taxon>
        <taxon>Viridiplantae</taxon>
        <taxon>Streptophyta</taxon>
        <taxon>Embryophyta</taxon>
        <taxon>Tracheophyta</taxon>
        <taxon>Spermatophyta</taxon>
        <taxon>Magnoliopsida</taxon>
        <taxon>Liliopsida</taxon>
        <taxon>Poales</taxon>
        <taxon>Poaceae</taxon>
        <taxon>BOP clade</taxon>
        <taxon>Pooideae</taxon>
        <taxon>Triticodae</taxon>
        <taxon>Triticeae</taxon>
        <taxon>Triticinae</taxon>
        <taxon>Triticum</taxon>
    </lineage>
</organism>
<dbReference type="AlphaFoldDB" id="M7ZGW8"/>
<accession>M7ZGW8</accession>
<evidence type="ECO:0000313" key="3">
    <source>
        <dbReference type="EMBL" id="EMS58881.1"/>
    </source>
</evidence>
<feature type="signal peptide" evidence="2">
    <location>
        <begin position="1"/>
        <end position="23"/>
    </location>
</feature>
<dbReference type="EMBL" id="KD127588">
    <property type="protein sequence ID" value="EMS58881.1"/>
    <property type="molecule type" value="Genomic_DNA"/>
</dbReference>
<feature type="chain" id="PRO_5009705792" evidence="2">
    <location>
        <begin position="24"/>
        <end position="182"/>
    </location>
</feature>
<feature type="region of interest" description="Disordered" evidence="1">
    <location>
        <begin position="53"/>
        <end position="110"/>
    </location>
</feature>
<feature type="compositionally biased region" description="Polar residues" evidence="1">
    <location>
        <begin position="77"/>
        <end position="99"/>
    </location>
</feature>
<gene>
    <name evidence="3" type="ORF">TRIUR3_30498</name>
</gene>
<keyword evidence="2" id="KW-0732">Signal</keyword>
<evidence type="ECO:0000256" key="2">
    <source>
        <dbReference type="SAM" id="SignalP"/>
    </source>
</evidence>
<protein>
    <submittedName>
        <fullName evidence="3">Uncharacterized protein</fullName>
    </submittedName>
</protein>
<evidence type="ECO:0000256" key="1">
    <source>
        <dbReference type="SAM" id="MobiDB-lite"/>
    </source>
</evidence>